<keyword evidence="1" id="KW-0472">Membrane</keyword>
<comment type="caution">
    <text evidence="2">The sequence shown here is derived from an EMBL/GenBank/DDBJ whole genome shotgun (WGS) entry which is preliminary data.</text>
</comment>
<evidence type="ECO:0000313" key="3">
    <source>
        <dbReference type="Proteomes" id="UP000481861"/>
    </source>
</evidence>
<evidence type="ECO:0008006" key="4">
    <source>
        <dbReference type="Google" id="ProtNLM"/>
    </source>
</evidence>
<accession>A0A7C8I3Y9</accession>
<dbReference type="EMBL" id="JAADJZ010000014">
    <property type="protein sequence ID" value="KAF2870274.1"/>
    <property type="molecule type" value="Genomic_DNA"/>
</dbReference>
<dbReference type="AlphaFoldDB" id="A0A7C8I3Y9"/>
<feature type="transmembrane region" description="Helical" evidence="1">
    <location>
        <begin position="84"/>
        <end position="105"/>
    </location>
</feature>
<name>A0A7C8I3Y9_9PLEO</name>
<gene>
    <name evidence="2" type="ORF">BDV95DRAFT_496620</name>
</gene>
<keyword evidence="1" id="KW-0812">Transmembrane</keyword>
<dbReference type="Proteomes" id="UP000481861">
    <property type="component" value="Unassembled WGS sequence"/>
</dbReference>
<keyword evidence="1" id="KW-1133">Transmembrane helix</keyword>
<keyword evidence="3" id="KW-1185">Reference proteome</keyword>
<proteinExistence type="predicted"/>
<feature type="transmembrane region" description="Helical" evidence="1">
    <location>
        <begin position="46"/>
        <end position="64"/>
    </location>
</feature>
<feature type="transmembrane region" description="Helical" evidence="1">
    <location>
        <begin position="117"/>
        <end position="135"/>
    </location>
</feature>
<organism evidence="2 3">
    <name type="scientific">Massariosphaeria phaeospora</name>
    <dbReference type="NCBI Taxonomy" id="100035"/>
    <lineage>
        <taxon>Eukaryota</taxon>
        <taxon>Fungi</taxon>
        <taxon>Dikarya</taxon>
        <taxon>Ascomycota</taxon>
        <taxon>Pezizomycotina</taxon>
        <taxon>Dothideomycetes</taxon>
        <taxon>Pleosporomycetidae</taxon>
        <taxon>Pleosporales</taxon>
        <taxon>Pleosporales incertae sedis</taxon>
        <taxon>Massariosphaeria</taxon>
    </lineage>
</organism>
<evidence type="ECO:0000256" key="1">
    <source>
        <dbReference type="SAM" id="Phobius"/>
    </source>
</evidence>
<evidence type="ECO:0000313" key="2">
    <source>
        <dbReference type="EMBL" id="KAF2870274.1"/>
    </source>
</evidence>
<feature type="transmembrane region" description="Helical" evidence="1">
    <location>
        <begin position="21"/>
        <end position="40"/>
    </location>
</feature>
<reference evidence="2 3" key="1">
    <citation type="submission" date="2020-01" db="EMBL/GenBank/DDBJ databases">
        <authorList>
            <consortium name="DOE Joint Genome Institute"/>
            <person name="Haridas S."/>
            <person name="Albert R."/>
            <person name="Binder M."/>
            <person name="Bloem J."/>
            <person name="Labutti K."/>
            <person name="Salamov A."/>
            <person name="Andreopoulos B."/>
            <person name="Baker S.E."/>
            <person name="Barry K."/>
            <person name="Bills G."/>
            <person name="Bluhm B.H."/>
            <person name="Cannon C."/>
            <person name="Castanera R."/>
            <person name="Culley D.E."/>
            <person name="Daum C."/>
            <person name="Ezra D."/>
            <person name="Gonzalez J.B."/>
            <person name="Henrissat B."/>
            <person name="Kuo A."/>
            <person name="Liang C."/>
            <person name="Lipzen A."/>
            <person name="Lutzoni F."/>
            <person name="Magnuson J."/>
            <person name="Mondo S."/>
            <person name="Nolan M."/>
            <person name="Ohm R."/>
            <person name="Pangilinan J."/>
            <person name="Park H.-J.H."/>
            <person name="Ramirez L."/>
            <person name="Alfaro M."/>
            <person name="Sun H."/>
            <person name="Tritt A."/>
            <person name="Yoshinaga Y."/>
            <person name="Zwiers L.-H.L."/>
            <person name="Turgeon B.G."/>
            <person name="Goodwin S.B."/>
            <person name="Spatafora J.W."/>
            <person name="Crous P.W."/>
            <person name="Grigoriev I.V."/>
        </authorList>
    </citation>
    <scope>NUCLEOTIDE SEQUENCE [LARGE SCALE GENOMIC DNA]</scope>
    <source>
        <strain evidence="2 3">CBS 611.86</strain>
    </source>
</reference>
<protein>
    <recommendedName>
        <fullName evidence="4">MARVEL domain-containing protein</fullName>
    </recommendedName>
</protein>
<sequence>MAGPVLNLKILTKSTAHSLRAISIITFPSAFIMLLIHGIIANRVNPAITILPLFCSAAYSVLLLANEKKCGCQSSGLTGTPVHLILDTLLGTVLFVCLLLAWIFVPNGNGGQIMLGTYGTNFIAANVLIHSYFVAEQLHAMLQPNAMYPMSCPHCQYGPLSATVRSGLKNGYAPLLDVEGEPGTSTEEGQGV</sequence>
<dbReference type="OrthoDB" id="5241710at2759"/>